<accession>A0A9D4VBN7</accession>
<evidence type="ECO:0000313" key="3">
    <source>
        <dbReference type="Proteomes" id="UP000886520"/>
    </source>
</evidence>
<dbReference type="Proteomes" id="UP000886520">
    <property type="component" value="Chromosome 3"/>
</dbReference>
<name>A0A9D4VBN7_ADICA</name>
<gene>
    <name evidence="2" type="ORF">GOP47_0003279</name>
</gene>
<protein>
    <submittedName>
        <fullName evidence="2">Uncharacterized protein</fullName>
    </submittedName>
</protein>
<dbReference type="OrthoDB" id="2006370at2759"/>
<evidence type="ECO:0000313" key="2">
    <source>
        <dbReference type="EMBL" id="KAI5083536.1"/>
    </source>
</evidence>
<organism evidence="2 3">
    <name type="scientific">Adiantum capillus-veneris</name>
    <name type="common">Maidenhair fern</name>
    <dbReference type="NCBI Taxonomy" id="13818"/>
    <lineage>
        <taxon>Eukaryota</taxon>
        <taxon>Viridiplantae</taxon>
        <taxon>Streptophyta</taxon>
        <taxon>Embryophyta</taxon>
        <taxon>Tracheophyta</taxon>
        <taxon>Polypodiopsida</taxon>
        <taxon>Polypodiidae</taxon>
        <taxon>Polypodiales</taxon>
        <taxon>Pteridineae</taxon>
        <taxon>Pteridaceae</taxon>
        <taxon>Vittarioideae</taxon>
        <taxon>Adiantum</taxon>
    </lineage>
</organism>
<comment type="caution">
    <text evidence="2">The sequence shown here is derived from an EMBL/GenBank/DDBJ whole genome shotgun (WGS) entry which is preliminary data.</text>
</comment>
<feature type="region of interest" description="Disordered" evidence="1">
    <location>
        <begin position="136"/>
        <end position="162"/>
    </location>
</feature>
<dbReference type="EMBL" id="JABFUD020000002">
    <property type="protein sequence ID" value="KAI5083536.1"/>
    <property type="molecule type" value="Genomic_DNA"/>
</dbReference>
<sequence>MFQVRTSNKRKVTTIPVIIDLATNDPRPWYLDIYGLQGAQYHKVHFFLASKQDNNVFEVLGQVVAVAVSTVEGHPSIECINIQVLGNIEYCISPKACFAQCMVKDKEVTMFSRGWNANMDPTQVTVDTLHDSIVQSVKNKKPSTKSPRPKSSHPKAKRAKAHIVAGSKVVDESNLDASQEGTSNQPHLRFVELDHLEKEVQRKAILEAWINI</sequence>
<keyword evidence="3" id="KW-1185">Reference proteome</keyword>
<proteinExistence type="predicted"/>
<reference evidence="2" key="1">
    <citation type="submission" date="2021-01" db="EMBL/GenBank/DDBJ databases">
        <title>Adiantum capillus-veneris genome.</title>
        <authorList>
            <person name="Fang Y."/>
            <person name="Liao Q."/>
        </authorList>
    </citation>
    <scope>NUCLEOTIDE SEQUENCE</scope>
    <source>
        <strain evidence="2">H3</strain>
        <tissue evidence="2">Leaf</tissue>
    </source>
</reference>
<evidence type="ECO:0000256" key="1">
    <source>
        <dbReference type="SAM" id="MobiDB-lite"/>
    </source>
</evidence>
<dbReference type="AlphaFoldDB" id="A0A9D4VBN7"/>
<feature type="compositionally biased region" description="Basic residues" evidence="1">
    <location>
        <begin position="138"/>
        <end position="161"/>
    </location>
</feature>